<keyword evidence="7 8" id="KW-0460">Magnesium</keyword>
<dbReference type="CDD" id="cd01639">
    <property type="entry name" value="IMPase"/>
    <property type="match status" value="1"/>
</dbReference>
<evidence type="ECO:0000256" key="6">
    <source>
        <dbReference type="ARBA" id="ARBA00022801"/>
    </source>
</evidence>
<dbReference type="FunFam" id="3.40.190.80:FF:000002">
    <property type="entry name" value="Inositol-1-monophosphatase"/>
    <property type="match status" value="1"/>
</dbReference>
<comment type="caution">
    <text evidence="10">The sequence shown here is derived from an EMBL/GenBank/DDBJ whole genome shotgun (WGS) entry which is preliminary data.</text>
</comment>
<proteinExistence type="inferred from homology"/>
<dbReference type="InterPro" id="IPR020552">
    <property type="entry name" value="Inositol_monoPase_Li-sen"/>
</dbReference>
<dbReference type="Gene3D" id="3.40.190.80">
    <property type="match status" value="1"/>
</dbReference>
<dbReference type="GO" id="GO:0008934">
    <property type="term" value="F:inositol monophosphate 1-phosphatase activity"/>
    <property type="evidence" value="ECO:0007669"/>
    <property type="project" value="InterPro"/>
</dbReference>
<sequence>MQILSRLAHTAHSLSKFWKISLICAVHSKFQHVRYQTTILKVPYHNSVYLTVLLSQLRHLTTDSNLKMEEEIDKYFQVVLELTKNAGKLISERMFAQKTVETKSGAIDFVTETDTEVEKILIQGISNYFPDHRFIGEESVSSGGHCELTEVPTWIIDPVDGTMNFVHGFPHCCISIGLFINCEPEIAIIYNPVLTQLFTAVKNKGAFLNGKRIHVSKEKDLSNALIMHESGTSKDPEKLDVVYKNLRMLIPQVHGIRSLGSAALNMAMVALGGADAGFEYGIHIWDIAAGELIIKEAGGVVLDPCGGPIDRLSRRSLYASTEELAKQLSEKLVQFYPLPRD</sequence>
<dbReference type="Proteomes" id="UP001458880">
    <property type="component" value="Unassembled WGS sequence"/>
</dbReference>
<keyword evidence="5 8" id="KW-0479">Metal-binding</keyword>
<dbReference type="PRINTS" id="PR00377">
    <property type="entry name" value="IMPHPHTASES"/>
</dbReference>
<name>A0AAW1NIA3_POPJA</name>
<keyword evidence="11" id="KW-1185">Reference proteome</keyword>
<gene>
    <name evidence="10" type="ORF">QE152_g581</name>
</gene>
<evidence type="ECO:0000313" key="10">
    <source>
        <dbReference type="EMBL" id="KAK9758519.1"/>
    </source>
</evidence>
<dbReference type="Gene3D" id="3.30.540.10">
    <property type="entry name" value="Fructose-1,6-Bisphosphatase, subunit A, domain 1"/>
    <property type="match status" value="1"/>
</dbReference>
<dbReference type="SUPFAM" id="SSF56655">
    <property type="entry name" value="Carbohydrate phosphatase"/>
    <property type="match status" value="1"/>
</dbReference>
<keyword evidence="6 9" id="KW-0378">Hydrolase</keyword>
<dbReference type="Pfam" id="PF00459">
    <property type="entry name" value="Inositol_P"/>
    <property type="match status" value="1"/>
</dbReference>
<evidence type="ECO:0000313" key="11">
    <source>
        <dbReference type="Proteomes" id="UP001458880"/>
    </source>
</evidence>
<evidence type="ECO:0000256" key="2">
    <source>
        <dbReference type="ARBA" id="ARBA00001946"/>
    </source>
</evidence>
<dbReference type="EC" id="3.1.3.25" evidence="9"/>
<dbReference type="InterPro" id="IPR000760">
    <property type="entry name" value="Inositol_monophosphatase-like"/>
</dbReference>
<dbReference type="EMBL" id="JASPKY010000003">
    <property type="protein sequence ID" value="KAK9758519.1"/>
    <property type="molecule type" value="Genomic_DNA"/>
</dbReference>
<evidence type="ECO:0000256" key="3">
    <source>
        <dbReference type="ARBA" id="ARBA00005152"/>
    </source>
</evidence>
<evidence type="ECO:0000256" key="1">
    <source>
        <dbReference type="ARBA" id="ARBA00001033"/>
    </source>
</evidence>
<dbReference type="GO" id="GO:0046872">
    <property type="term" value="F:metal ion binding"/>
    <property type="evidence" value="ECO:0007669"/>
    <property type="project" value="UniProtKB-KW"/>
</dbReference>
<dbReference type="InterPro" id="IPR020583">
    <property type="entry name" value="Inositol_monoP_metal-BS"/>
</dbReference>
<dbReference type="GO" id="GO:0006020">
    <property type="term" value="P:inositol metabolic process"/>
    <property type="evidence" value="ECO:0007669"/>
    <property type="project" value="TreeGrafter"/>
</dbReference>
<feature type="binding site" evidence="8">
    <location>
        <position position="157"/>
    </location>
    <ligand>
        <name>Mg(2+)</name>
        <dbReference type="ChEBI" id="CHEBI:18420"/>
        <label>1</label>
        <note>catalytic</note>
    </ligand>
</feature>
<dbReference type="GO" id="GO:0046854">
    <property type="term" value="P:phosphatidylinositol phosphate biosynthetic process"/>
    <property type="evidence" value="ECO:0007669"/>
    <property type="project" value="InterPro"/>
</dbReference>
<dbReference type="InterPro" id="IPR033942">
    <property type="entry name" value="IMPase"/>
</dbReference>
<feature type="binding site" evidence="8">
    <location>
        <position position="160"/>
    </location>
    <ligand>
        <name>Mg(2+)</name>
        <dbReference type="ChEBI" id="CHEBI:18420"/>
        <label>1</label>
        <note>catalytic</note>
    </ligand>
</feature>
<feature type="binding site" evidence="8">
    <location>
        <position position="286"/>
    </location>
    <ligand>
        <name>Mg(2+)</name>
        <dbReference type="ChEBI" id="CHEBI:18420"/>
        <label>1</label>
        <note>catalytic</note>
    </ligand>
</feature>
<dbReference type="PRINTS" id="PR00378">
    <property type="entry name" value="LIIMPHPHTASE"/>
</dbReference>
<dbReference type="FunFam" id="3.30.540.10:FF:000004">
    <property type="entry name" value="Inositol-1-monophosphatase"/>
    <property type="match status" value="1"/>
</dbReference>
<evidence type="ECO:0000256" key="4">
    <source>
        <dbReference type="ARBA" id="ARBA00009759"/>
    </source>
</evidence>
<protein>
    <recommendedName>
        <fullName evidence="9">Inositol-1-monophosphatase</fullName>
        <ecNumber evidence="9">3.1.3.25</ecNumber>
    </recommendedName>
</protein>
<dbReference type="InterPro" id="IPR020550">
    <property type="entry name" value="Inositol_monophosphatase_CS"/>
</dbReference>
<dbReference type="PANTHER" id="PTHR20854">
    <property type="entry name" value="INOSITOL MONOPHOSPHATASE"/>
    <property type="match status" value="1"/>
</dbReference>
<evidence type="ECO:0000256" key="5">
    <source>
        <dbReference type="ARBA" id="ARBA00022723"/>
    </source>
</evidence>
<accession>A0AAW1NIA3</accession>
<comment type="cofactor">
    <cofactor evidence="2 8 9">
        <name>Mg(2+)</name>
        <dbReference type="ChEBI" id="CHEBI:18420"/>
    </cofactor>
</comment>
<organism evidence="10 11">
    <name type="scientific">Popillia japonica</name>
    <name type="common">Japanese beetle</name>
    <dbReference type="NCBI Taxonomy" id="7064"/>
    <lineage>
        <taxon>Eukaryota</taxon>
        <taxon>Metazoa</taxon>
        <taxon>Ecdysozoa</taxon>
        <taxon>Arthropoda</taxon>
        <taxon>Hexapoda</taxon>
        <taxon>Insecta</taxon>
        <taxon>Pterygota</taxon>
        <taxon>Neoptera</taxon>
        <taxon>Endopterygota</taxon>
        <taxon>Coleoptera</taxon>
        <taxon>Polyphaga</taxon>
        <taxon>Scarabaeiformia</taxon>
        <taxon>Scarabaeidae</taxon>
        <taxon>Rutelinae</taxon>
        <taxon>Popillia</taxon>
    </lineage>
</organism>
<dbReference type="PROSITE" id="PS00629">
    <property type="entry name" value="IMP_1"/>
    <property type="match status" value="1"/>
</dbReference>
<evidence type="ECO:0000256" key="7">
    <source>
        <dbReference type="ARBA" id="ARBA00022842"/>
    </source>
</evidence>
<dbReference type="PROSITE" id="PS00630">
    <property type="entry name" value="IMP_2"/>
    <property type="match status" value="1"/>
</dbReference>
<comment type="catalytic activity">
    <reaction evidence="1 9">
        <text>a myo-inositol phosphate + H2O = myo-inositol + phosphate</text>
        <dbReference type="Rhea" id="RHEA:24056"/>
        <dbReference type="ChEBI" id="CHEBI:15377"/>
        <dbReference type="ChEBI" id="CHEBI:17268"/>
        <dbReference type="ChEBI" id="CHEBI:43474"/>
        <dbReference type="ChEBI" id="CHEBI:84139"/>
        <dbReference type="EC" id="3.1.3.25"/>
    </reaction>
</comment>
<dbReference type="PANTHER" id="PTHR20854:SF4">
    <property type="entry name" value="INOSITOL-1-MONOPHOSPHATASE-RELATED"/>
    <property type="match status" value="1"/>
</dbReference>
<comment type="similarity">
    <text evidence="4 9">Belongs to the inositol monophosphatase superfamily.</text>
</comment>
<dbReference type="AlphaFoldDB" id="A0AAW1NIA3"/>
<comment type="pathway">
    <text evidence="3 9">Polyol metabolism; myo-inositol biosynthesis; myo-inositol from D-glucose 6-phosphate: step 2/2.</text>
</comment>
<evidence type="ECO:0000256" key="9">
    <source>
        <dbReference type="RuleBase" id="RU364068"/>
    </source>
</evidence>
<reference evidence="10 11" key="1">
    <citation type="journal article" date="2024" name="BMC Genomics">
        <title>De novo assembly and annotation of Popillia japonica's genome with initial clues to its potential as an invasive pest.</title>
        <authorList>
            <person name="Cucini C."/>
            <person name="Boschi S."/>
            <person name="Funari R."/>
            <person name="Cardaioli E."/>
            <person name="Iannotti N."/>
            <person name="Marturano G."/>
            <person name="Paoli F."/>
            <person name="Bruttini M."/>
            <person name="Carapelli A."/>
            <person name="Frati F."/>
            <person name="Nardi F."/>
        </authorList>
    </citation>
    <scope>NUCLEOTIDE SEQUENCE [LARGE SCALE GENOMIC DNA]</scope>
    <source>
        <strain evidence="10">DMR45628</strain>
    </source>
</reference>
<feature type="binding site" evidence="8">
    <location>
        <position position="137"/>
    </location>
    <ligand>
        <name>Mg(2+)</name>
        <dbReference type="ChEBI" id="CHEBI:18420"/>
        <label>1</label>
        <note>catalytic</note>
    </ligand>
</feature>
<evidence type="ECO:0000256" key="8">
    <source>
        <dbReference type="PIRSR" id="PIRSR600760-2"/>
    </source>
</evidence>
<dbReference type="GO" id="GO:0007165">
    <property type="term" value="P:signal transduction"/>
    <property type="evidence" value="ECO:0007669"/>
    <property type="project" value="TreeGrafter"/>
</dbReference>